<dbReference type="InterPro" id="IPR000836">
    <property type="entry name" value="PRTase_dom"/>
</dbReference>
<dbReference type="AlphaFoldDB" id="A0A5J4SN42"/>
<proteinExistence type="inferred from homology"/>
<gene>
    <name evidence="2" type="ORF">EZS27_005125</name>
</gene>
<organism evidence="2">
    <name type="scientific">termite gut metagenome</name>
    <dbReference type="NCBI Taxonomy" id="433724"/>
    <lineage>
        <taxon>unclassified sequences</taxon>
        <taxon>metagenomes</taxon>
        <taxon>organismal metagenomes</taxon>
    </lineage>
</organism>
<dbReference type="CDD" id="cd06223">
    <property type="entry name" value="PRTases_typeI"/>
    <property type="match status" value="1"/>
</dbReference>
<dbReference type="EMBL" id="SNRY01000097">
    <property type="protein sequence ID" value="KAA6347377.1"/>
    <property type="molecule type" value="Genomic_DNA"/>
</dbReference>
<evidence type="ECO:0000256" key="1">
    <source>
        <dbReference type="ARBA" id="ARBA00008007"/>
    </source>
</evidence>
<sequence>MGRYIANELLSSGFFEDIDMLLPIPLHPTKLKHRGYNQSERIAEGMSCITGIPVITSCSERTKNTDTQTRKSLVGRWENVKGIFSLHNPQFFSGKHILIVDDVLTTGATIVAYASIFQEISNIRISVCTMAVTQ</sequence>
<name>A0A5J4SN42_9ZZZZ</name>
<reference evidence="2" key="1">
    <citation type="submission" date="2019-03" db="EMBL/GenBank/DDBJ databases">
        <title>Single cell metagenomics reveals metabolic interactions within the superorganism composed of flagellate Streblomastix strix and complex community of Bacteroidetes bacteria on its surface.</title>
        <authorList>
            <person name="Treitli S.C."/>
            <person name="Kolisko M."/>
            <person name="Husnik F."/>
            <person name="Keeling P."/>
            <person name="Hampl V."/>
        </authorList>
    </citation>
    <scope>NUCLEOTIDE SEQUENCE</scope>
    <source>
        <strain evidence="2">STM</strain>
    </source>
</reference>
<comment type="similarity">
    <text evidence="1">Belongs to the ComF/GntX family.</text>
</comment>
<dbReference type="PANTHER" id="PTHR47505:SF1">
    <property type="entry name" value="DNA UTILIZATION PROTEIN YHGH"/>
    <property type="match status" value="1"/>
</dbReference>
<protein>
    <recommendedName>
        <fullName evidence="3">Phosphoribosyltransferase domain-containing protein</fullName>
    </recommendedName>
</protein>
<accession>A0A5J4SN42</accession>
<evidence type="ECO:0000313" key="2">
    <source>
        <dbReference type="EMBL" id="KAA6347377.1"/>
    </source>
</evidence>
<dbReference type="InterPro" id="IPR029057">
    <property type="entry name" value="PRTase-like"/>
</dbReference>
<dbReference type="Gene3D" id="3.40.50.2020">
    <property type="match status" value="1"/>
</dbReference>
<comment type="caution">
    <text evidence="2">The sequence shown here is derived from an EMBL/GenBank/DDBJ whole genome shotgun (WGS) entry which is preliminary data.</text>
</comment>
<dbReference type="SUPFAM" id="SSF53271">
    <property type="entry name" value="PRTase-like"/>
    <property type="match status" value="1"/>
</dbReference>
<evidence type="ECO:0008006" key="3">
    <source>
        <dbReference type="Google" id="ProtNLM"/>
    </source>
</evidence>
<dbReference type="PANTHER" id="PTHR47505">
    <property type="entry name" value="DNA UTILIZATION PROTEIN YHGH"/>
    <property type="match status" value="1"/>
</dbReference>
<dbReference type="InterPro" id="IPR051910">
    <property type="entry name" value="ComF/GntX_DNA_util-trans"/>
</dbReference>